<name>A0A2C6KLS5_9APIC</name>
<keyword evidence="3" id="KW-1185">Reference proteome</keyword>
<dbReference type="Pfam" id="PF03372">
    <property type="entry name" value="Exo_endo_phos"/>
    <property type="match status" value="1"/>
</dbReference>
<dbReference type="InterPro" id="IPR005135">
    <property type="entry name" value="Endo/exonuclease/phosphatase"/>
</dbReference>
<keyword evidence="2" id="KW-0540">Nuclease</keyword>
<comment type="caution">
    <text evidence="2">The sequence shown here is derived from an EMBL/GenBank/DDBJ whole genome shotgun (WGS) entry which is preliminary data.</text>
</comment>
<reference evidence="2 3" key="1">
    <citation type="journal article" date="2017" name="Int. J. Parasitol.">
        <title>The genome of the protozoan parasite Cystoisospora suis and a reverse vaccinology approach to identify vaccine candidates.</title>
        <authorList>
            <person name="Palmieri N."/>
            <person name="Shrestha A."/>
            <person name="Ruttkowski B."/>
            <person name="Beck T."/>
            <person name="Vogl C."/>
            <person name="Tomley F."/>
            <person name="Blake D.P."/>
            <person name="Joachim A."/>
        </authorList>
    </citation>
    <scope>NUCLEOTIDE SEQUENCE [LARGE SCALE GENOMIC DNA]</scope>
    <source>
        <strain evidence="2 3">Wien I</strain>
    </source>
</reference>
<dbReference type="RefSeq" id="XP_067923112.1">
    <property type="nucleotide sequence ID" value="XM_068064911.1"/>
</dbReference>
<organism evidence="2 3">
    <name type="scientific">Cystoisospora suis</name>
    <dbReference type="NCBI Taxonomy" id="483139"/>
    <lineage>
        <taxon>Eukaryota</taxon>
        <taxon>Sar</taxon>
        <taxon>Alveolata</taxon>
        <taxon>Apicomplexa</taxon>
        <taxon>Conoidasida</taxon>
        <taxon>Coccidia</taxon>
        <taxon>Eucoccidiorida</taxon>
        <taxon>Eimeriorina</taxon>
        <taxon>Sarcocystidae</taxon>
        <taxon>Cystoisospora</taxon>
    </lineage>
</organism>
<keyword evidence="2" id="KW-0269">Exonuclease</keyword>
<keyword evidence="2" id="KW-0255">Endonuclease</keyword>
<proteinExistence type="predicted"/>
<dbReference type="Proteomes" id="UP000221165">
    <property type="component" value="Unassembled WGS sequence"/>
</dbReference>
<accession>A0A2C6KLS5</accession>
<feature type="domain" description="Endonuclease/exonuclease/phosphatase" evidence="1">
    <location>
        <begin position="135"/>
        <end position="247"/>
    </location>
</feature>
<keyword evidence="2" id="KW-0378">Hydrolase</keyword>
<sequence length="251" mass="27574">MRVSSYPPSWVSRSSPSLLPSSLFSQRDNSMRPSLLLVTSSSLSSSLCQVNHYLLSPLRKPSLCPLMLPAASHSSSSRVFFHPSLLSSFCSLSSSSPSYLFSPSSPLSSSASSQSAPVRLDHPPGTASPYIRILTYNILNRNDSWRGGRFFYCDPSNLQLSMRLPRISHELLHLSPDISCLQEVDSFSLRFLVKELKTQDYASAVFSAIPSRGGTGGYGCAILYSTKVLLSDKTRKLSRTTDVSPAWGRLR</sequence>
<dbReference type="Gene3D" id="3.60.10.10">
    <property type="entry name" value="Endonuclease/exonuclease/phosphatase"/>
    <property type="match status" value="1"/>
</dbReference>
<dbReference type="InterPro" id="IPR036691">
    <property type="entry name" value="Endo/exonu/phosph_ase_sf"/>
</dbReference>
<dbReference type="InterPro" id="IPR050410">
    <property type="entry name" value="CCR4/nocturin_mRNA_transcr"/>
</dbReference>
<dbReference type="EMBL" id="MIGC01002253">
    <property type="protein sequence ID" value="PHJ21430.1"/>
    <property type="molecule type" value="Genomic_DNA"/>
</dbReference>
<protein>
    <submittedName>
        <fullName evidence="2">Endonuclease exonuclease phosphatase family protein</fullName>
    </submittedName>
</protein>
<dbReference type="OrthoDB" id="10253982at2759"/>
<dbReference type="AlphaFoldDB" id="A0A2C6KLS5"/>
<evidence type="ECO:0000313" key="3">
    <source>
        <dbReference type="Proteomes" id="UP000221165"/>
    </source>
</evidence>
<evidence type="ECO:0000259" key="1">
    <source>
        <dbReference type="Pfam" id="PF03372"/>
    </source>
</evidence>
<dbReference type="SUPFAM" id="SSF56219">
    <property type="entry name" value="DNase I-like"/>
    <property type="match status" value="1"/>
</dbReference>
<dbReference type="VEuPathDB" id="ToxoDB:CSUI_004726"/>
<dbReference type="PANTHER" id="PTHR12121:SF36">
    <property type="entry name" value="ENDONUCLEASE_EXONUCLEASE_PHOSPHATASE DOMAIN-CONTAINING PROTEIN"/>
    <property type="match status" value="1"/>
</dbReference>
<dbReference type="GeneID" id="94428122"/>
<dbReference type="PANTHER" id="PTHR12121">
    <property type="entry name" value="CARBON CATABOLITE REPRESSOR PROTEIN 4"/>
    <property type="match status" value="1"/>
</dbReference>
<evidence type="ECO:0000313" key="2">
    <source>
        <dbReference type="EMBL" id="PHJ21430.1"/>
    </source>
</evidence>
<gene>
    <name evidence="2" type="ORF">CSUI_004726</name>
</gene>
<dbReference type="GO" id="GO:0004519">
    <property type="term" value="F:endonuclease activity"/>
    <property type="evidence" value="ECO:0007669"/>
    <property type="project" value="UniProtKB-KW"/>
</dbReference>
<dbReference type="GO" id="GO:0000175">
    <property type="term" value="F:3'-5'-RNA exonuclease activity"/>
    <property type="evidence" value="ECO:0007669"/>
    <property type="project" value="TreeGrafter"/>
</dbReference>